<evidence type="ECO:0008006" key="4">
    <source>
        <dbReference type="Google" id="ProtNLM"/>
    </source>
</evidence>
<evidence type="ECO:0000313" key="2">
    <source>
        <dbReference type="EMBL" id="EZG88397.1"/>
    </source>
</evidence>
<dbReference type="RefSeq" id="XP_011128571.1">
    <property type="nucleotide sequence ID" value="XM_011130269.1"/>
</dbReference>
<dbReference type="AlphaFoldDB" id="A0A023BDE1"/>
<proteinExistence type="predicted"/>
<reference evidence="2" key="1">
    <citation type="submission" date="2013-12" db="EMBL/GenBank/DDBJ databases">
        <authorList>
            <person name="Omoto C.K."/>
            <person name="Sibley D."/>
            <person name="Venepally P."/>
            <person name="Hadjithomas M."/>
            <person name="Karamycheva S."/>
            <person name="Brunk B."/>
            <person name="Roos D."/>
            <person name="Caler E."/>
            <person name="Lorenzi H."/>
        </authorList>
    </citation>
    <scope>NUCLEOTIDE SEQUENCE</scope>
</reference>
<evidence type="ECO:0000256" key="1">
    <source>
        <dbReference type="SAM" id="SignalP"/>
    </source>
</evidence>
<sequence length="360" mass="40437">MNLSAAPALLAWLVSCTCVSEVLFPSVQIYVEDHAGDTMDYFMHQLVQTGTLINAATQSGPLMMEPEPPLEQSPPYPSLSVPVMYTTLQHAAASNVTYALLLHSNVGLGYACLWPTDLQALVQQANILLPQWQYVLLHWHPRDRTILPSQIPGRSDLYSRWWLSTEYRVNKFSALTRQRLHRRWHRWPPTAVQLLKLVDSTIHDSMAILFSPLGIKELSKKIAPRAKGLGAMLPGHSATTGYSPSGDRDSMARKLSPKGLVTTPIFLGPREVGESGFGGEFITQWLLETREAVSSGADAALSPGLEFVRRTNVVRFRTPETEKAVWAEYEIRRYRNQKTVLSVPTFLQEEYRRPVEDVLS</sequence>
<organism evidence="2 3">
    <name type="scientific">Gregarina niphandrodes</name>
    <name type="common">Septate eugregarine</name>
    <dbReference type="NCBI Taxonomy" id="110365"/>
    <lineage>
        <taxon>Eukaryota</taxon>
        <taxon>Sar</taxon>
        <taxon>Alveolata</taxon>
        <taxon>Apicomplexa</taxon>
        <taxon>Conoidasida</taxon>
        <taxon>Gregarinasina</taxon>
        <taxon>Eugregarinorida</taxon>
        <taxon>Gregarinidae</taxon>
        <taxon>Gregarina</taxon>
    </lineage>
</organism>
<comment type="caution">
    <text evidence="2">The sequence shown here is derived from an EMBL/GenBank/DDBJ whole genome shotgun (WGS) entry which is preliminary data.</text>
</comment>
<accession>A0A023BDE1</accession>
<protein>
    <recommendedName>
        <fullName evidence="4">Transmembrane protein</fullName>
    </recommendedName>
</protein>
<dbReference type="VEuPathDB" id="CryptoDB:GNI_004770"/>
<dbReference type="Proteomes" id="UP000019763">
    <property type="component" value="Unassembled WGS sequence"/>
</dbReference>
<keyword evidence="1" id="KW-0732">Signal</keyword>
<gene>
    <name evidence="2" type="ORF">GNI_004770</name>
</gene>
<name>A0A023BDE1_GRENI</name>
<feature type="signal peptide" evidence="1">
    <location>
        <begin position="1"/>
        <end position="18"/>
    </location>
</feature>
<feature type="chain" id="PRO_5001511657" description="Transmembrane protein" evidence="1">
    <location>
        <begin position="19"/>
        <end position="360"/>
    </location>
</feature>
<dbReference type="EMBL" id="AFNH02000038">
    <property type="protein sequence ID" value="EZG88397.1"/>
    <property type="molecule type" value="Genomic_DNA"/>
</dbReference>
<keyword evidence="3" id="KW-1185">Reference proteome</keyword>
<evidence type="ECO:0000313" key="3">
    <source>
        <dbReference type="Proteomes" id="UP000019763"/>
    </source>
</evidence>
<dbReference type="GeneID" id="22910433"/>